<dbReference type="RefSeq" id="WP_063377711.1">
    <property type="nucleotide sequence ID" value="NZ_AUXT01000173.1"/>
</dbReference>
<protein>
    <recommendedName>
        <fullName evidence="2">Peptidase M14 domain-containing protein</fullName>
    </recommendedName>
</protein>
<dbReference type="EMBL" id="AUXT01000173">
    <property type="protein sequence ID" value="KZN45988.1"/>
    <property type="molecule type" value="Genomic_DNA"/>
</dbReference>
<dbReference type="SUPFAM" id="SSF53187">
    <property type="entry name" value="Zn-dependent exopeptidases"/>
    <property type="match status" value="1"/>
</dbReference>
<organism evidence="3 4">
    <name type="scientific">Pseudoalteromonas luteoviolacea NCIMB 1942</name>
    <dbReference type="NCBI Taxonomy" id="1365253"/>
    <lineage>
        <taxon>Bacteria</taxon>
        <taxon>Pseudomonadati</taxon>
        <taxon>Pseudomonadota</taxon>
        <taxon>Gammaproteobacteria</taxon>
        <taxon>Alteromonadales</taxon>
        <taxon>Pseudoalteromonadaceae</taxon>
        <taxon>Pseudoalteromonas</taxon>
    </lineage>
</organism>
<accession>A0A162A8S4</accession>
<dbReference type="GO" id="GO:0008270">
    <property type="term" value="F:zinc ion binding"/>
    <property type="evidence" value="ECO:0007669"/>
    <property type="project" value="InterPro"/>
</dbReference>
<dbReference type="Gene3D" id="3.40.630.10">
    <property type="entry name" value="Zn peptidases"/>
    <property type="match status" value="1"/>
</dbReference>
<dbReference type="Proteomes" id="UP000076587">
    <property type="component" value="Unassembled WGS sequence"/>
</dbReference>
<evidence type="ECO:0000259" key="2">
    <source>
        <dbReference type="PROSITE" id="PS52035"/>
    </source>
</evidence>
<dbReference type="OrthoDB" id="5290048at2"/>
<dbReference type="PROSITE" id="PS52035">
    <property type="entry name" value="PEPTIDASE_M14"/>
    <property type="match status" value="1"/>
</dbReference>
<dbReference type="Pfam" id="PF00246">
    <property type="entry name" value="Peptidase_M14"/>
    <property type="match status" value="1"/>
</dbReference>
<evidence type="ECO:0000313" key="3">
    <source>
        <dbReference type="EMBL" id="KZN45988.1"/>
    </source>
</evidence>
<proteinExistence type="inferred from homology"/>
<dbReference type="GO" id="GO:0016788">
    <property type="term" value="F:hydrolase activity, acting on ester bonds"/>
    <property type="evidence" value="ECO:0007669"/>
    <property type="project" value="InterPro"/>
</dbReference>
<dbReference type="AlphaFoldDB" id="A0A162A8S4"/>
<feature type="active site" description="Proton donor/acceptor" evidence="1">
    <location>
        <position position="272"/>
    </location>
</feature>
<comment type="caution">
    <text evidence="3">The sequence shown here is derived from an EMBL/GenBank/DDBJ whole genome shotgun (WGS) entry which is preliminary data.</text>
</comment>
<evidence type="ECO:0000313" key="4">
    <source>
        <dbReference type="Proteomes" id="UP000076587"/>
    </source>
</evidence>
<feature type="domain" description="Peptidase M14" evidence="2">
    <location>
        <begin position="28"/>
        <end position="297"/>
    </location>
</feature>
<dbReference type="PATRIC" id="fig|1365253.3.peg.3173"/>
<gene>
    <name evidence="3" type="ORF">N482_12980</name>
</gene>
<dbReference type="CDD" id="cd06231">
    <property type="entry name" value="M14_REP34-like"/>
    <property type="match status" value="1"/>
</dbReference>
<dbReference type="GO" id="GO:0004181">
    <property type="term" value="F:metallocarboxypeptidase activity"/>
    <property type="evidence" value="ECO:0007669"/>
    <property type="project" value="InterPro"/>
</dbReference>
<reference evidence="3 4" key="1">
    <citation type="submission" date="2013-07" db="EMBL/GenBank/DDBJ databases">
        <title>Comparative Genomic and Metabolomic Analysis of Twelve Strains of Pseudoalteromonas luteoviolacea.</title>
        <authorList>
            <person name="Vynne N.G."/>
            <person name="Mansson M."/>
            <person name="Gram L."/>
        </authorList>
    </citation>
    <scope>NUCLEOTIDE SEQUENCE [LARGE SCALE GENOMIC DNA]</scope>
    <source>
        <strain evidence="3 4">NCIMB 1942</strain>
    </source>
</reference>
<evidence type="ECO:0000256" key="1">
    <source>
        <dbReference type="PROSITE-ProRule" id="PRU01379"/>
    </source>
</evidence>
<name>A0A162A8S4_9GAMM</name>
<comment type="similarity">
    <text evidence="1">Belongs to the peptidase M14 family.</text>
</comment>
<sequence>MSKQYPIGKLGTPWCTDEKQAWYQQQKIQRSYQTNVVSKIEGLRGICTVEEYGVLAYEAGNYRLFALKNKQFDPQRPTIVVTGGVHGYETSGVMGALAFAERYIEQFSNQYNFVILPCISPWGFETINRWNPEAIDPNRSFYANSPAAESRLAMEYIAAYDGDIVAHIDLHETTNTDNSEFRPALAARDGKVNHNWNIPDGFYLVGHTQKPVPDFQRTIIEKVQKVTHIADADENGQLIGVDMEQFGVINYDGTELGLCMGMTDAPFVTTTEVYPDSQNTTSEECNNGQVASILGVLAYLSNRN</sequence>
<dbReference type="GO" id="GO:0006508">
    <property type="term" value="P:proteolysis"/>
    <property type="evidence" value="ECO:0007669"/>
    <property type="project" value="InterPro"/>
</dbReference>
<dbReference type="InterPro" id="IPR000834">
    <property type="entry name" value="Peptidase_M14"/>
</dbReference>